<dbReference type="GO" id="GO:0009279">
    <property type="term" value="C:cell outer membrane"/>
    <property type="evidence" value="ECO:0007669"/>
    <property type="project" value="UniProtKB-SubCell"/>
</dbReference>
<feature type="domain" description="TonB-dependent receptor plug" evidence="9">
    <location>
        <begin position="118"/>
        <end position="238"/>
    </location>
</feature>
<comment type="subcellular location">
    <subcellularLocation>
        <location evidence="1 7">Cell outer membrane</location>
        <topology evidence="1 7">Multi-pass membrane protein</topology>
    </subcellularLocation>
</comment>
<name>A0A917LM25_9FLAO</name>
<dbReference type="RefSeq" id="WP_188462803.1">
    <property type="nucleotide sequence ID" value="NZ_BMFQ01000001.1"/>
</dbReference>
<keyword evidence="4 7" id="KW-0812">Transmembrane</keyword>
<dbReference type="InterPro" id="IPR008969">
    <property type="entry name" value="CarboxyPept-like_regulatory"/>
</dbReference>
<dbReference type="InterPro" id="IPR023997">
    <property type="entry name" value="TonB-dep_OMP_SusC/RagA_CS"/>
</dbReference>
<dbReference type="NCBIfam" id="TIGR04057">
    <property type="entry name" value="SusC_RagA_signa"/>
    <property type="match status" value="1"/>
</dbReference>
<dbReference type="SUPFAM" id="SSF49464">
    <property type="entry name" value="Carboxypeptidase regulatory domain-like"/>
    <property type="match status" value="1"/>
</dbReference>
<keyword evidence="8" id="KW-0732">Signal</keyword>
<evidence type="ECO:0000259" key="9">
    <source>
        <dbReference type="Pfam" id="PF07715"/>
    </source>
</evidence>
<keyword evidence="2 7" id="KW-0813">Transport</keyword>
<reference evidence="10" key="1">
    <citation type="journal article" date="2014" name="Int. J. Syst. Evol. Microbiol.">
        <title>Complete genome sequence of Corynebacterium casei LMG S-19264T (=DSM 44701T), isolated from a smear-ripened cheese.</title>
        <authorList>
            <consortium name="US DOE Joint Genome Institute (JGI-PGF)"/>
            <person name="Walter F."/>
            <person name="Albersmeier A."/>
            <person name="Kalinowski J."/>
            <person name="Ruckert C."/>
        </authorList>
    </citation>
    <scope>NUCLEOTIDE SEQUENCE</scope>
    <source>
        <strain evidence="10">CGMCC 1.12751</strain>
    </source>
</reference>
<accession>A0A917LM25</accession>
<sequence length="1061" mass="114361">MKTKFSGILTLFLAFVVQFTFAQEKTISGTVSDENGLPLPGVNIIVKGTTNGTQTDFDGNYSISASAGDVLSYSFVGYTNKDMTVGSASNMISFSMIPDVTAIDEVVVTALGIKKEERSIGYSSQNLKSNDLNEIPVTNVVDALTGKIAGVNITKSSGDVGASTRIVIRGISTIYGSAQPLIVVDGVVMNNSSFAETNTGTDLPNGLADINPEDIADLNVLKGGAATSLYGMRGTNGVIVITTKTGTKKESLGISINSNVSFSNPYIFPDYQNSYGQGHSSSYFEYIDGFGYDGGAVSGDGGTDESWGPALDAGYNFIQYQSLIDNPNNPQPLPWVSNPDSVVDDFYNTGLTTTNTVALNGSSDKATYRLSMGLTDAEGIIYNTDLKKYNFSGNVNFDLSDKWSAGITAMYIKSTSENRNATGYGDVDNQIGQLVWGARQVDWGALRDWQSLPLIETNNPGIYTPLNWNLSFNNNPFWALDNNLHPWERNRWVGSVNLGYEITDKLTVSASTGIDYFDDSRETQRAFGTVDFRNGFYQTVSRNNYEVNSQAILAYNTKLGSSEDFGLSLSVGGNIMRTKYNLMAGTAEQLVLNGLYNLSNSASAPIIQEFHSEEAINSLFGTGQLSYKNFVYLDFSGRNDWASVLPLDNNSFFYPAVSLSLVASDMLNLDKEVVSFLKVRGAWAITGSAGPLAPYNVAPSYNLSSSPLNGTDPTALISTTLWNENIKPQNETEFEVGLDARFFSNRLRLDFSYYNKEATDVILPVDVSAASGFISVWDNAATITNKGIELVLGADIIRSTESDGFNLGVNVNFGKNDNMVSDIAGDAVNLQNGDLWNVNTQARNGYPIGVIYGPAFARSDSGEIIYDNGLPVVSSQYEVLGNSQADWTGGVGINMSYKGFSFSSLIDTKVGGEVYSQTNTWGMLSGVLAETLPGRETGVIGNGVMSDGNGGYVPNNVIQTAQSYYSTAFSQNVAESSVFDATFVKWRELAIGYTIPSKHFNNMPIQSIAFGLNVRNLALLYSAAPNIDPETAFGTGTGQQGLEYAQTPSARTIGFSVNVKF</sequence>
<keyword evidence="6 7" id="KW-0998">Cell outer membrane</keyword>
<evidence type="ECO:0000256" key="4">
    <source>
        <dbReference type="ARBA" id="ARBA00022692"/>
    </source>
</evidence>
<dbReference type="AlphaFoldDB" id="A0A917LM25"/>
<dbReference type="InterPro" id="IPR039426">
    <property type="entry name" value="TonB-dep_rcpt-like"/>
</dbReference>
<dbReference type="Gene3D" id="2.60.40.1120">
    <property type="entry name" value="Carboxypeptidase-like, regulatory domain"/>
    <property type="match status" value="1"/>
</dbReference>
<dbReference type="InterPro" id="IPR037066">
    <property type="entry name" value="Plug_dom_sf"/>
</dbReference>
<dbReference type="Gene3D" id="2.170.130.10">
    <property type="entry name" value="TonB-dependent receptor, plug domain"/>
    <property type="match status" value="1"/>
</dbReference>
<keyword evidence="11" id="KW-1185">Reference proteome</keyword>
<dbReference type="InterPro" id="IPR012910">
    <property type="entry name" value="Plug_dom"/>
</dbReference>
<evidence type="ECO:0000256" key="6">
    <source>
        <dbReference type="ARBA" id="ARBA00023237"/>
    </source>
</evidence>
<dbReference type="InterPro" id="IPR036942">
    <property type="entry name" value="Beta-barrel_TonB_sf"/>
</dbReference>
<feature type="signal peptide" evidence="8">
    <location>
        <begin position="1"/>
        <end position="22"/>
    </location>
</feature>
<comment type="similarity">
    <text evidence="7">Belongs to the TonB-dependent receptor family.</text>
</comment>
<evidence type="ECO:0000256" key="8">
    <source>
        <dbReference type="SAM" id="SignalP"/>
    </source>
</evidence>
<evidence type="ECO:0000313" key="10">
    <source>
        <dbReference type="EMBL" id="GGG42048.1"/>
    </source>
</evidence>
<dbReference type="EMBL" id="BMFQ01000001">
    <property type="protein sequence ID" value="GGG42048.1"/>
    <property type="molecule type" value="Genomic_DNA"/>
</dbReference>
<dbReference type="Gene3D" id="2.40.170.20">
    <property type="entry name" value="TonB-dependent receptor, beta-barrel domain"/>
    <property type="match status" value="1"/>
</dbReference>
<evidence type="ECO:0000256" key="1">
    <source>
        <dbReference type="ARBA" id="ARBA00004571"/>
    </source>
</evidence>
<reference evidence="10" key="2">
    <citation type="submission" date="2020-09" db="EMBL/GenBank/DDBJ databases">
        <authorList>
            <person name="Sun Q."/>
            <person name="Zhou Y."/>
        </authorList>
    </citation>
    <scope>NUCLEOTIDE SEQUENCE</scope>
    <source>
        <strain evidence="10">CGMCC 1.12751</strain>
    </source>
</reference>
<dbReference type="PROSITE" id="PS52016">
    <property type="entry name" value="TONB_DEPENDENT_REC_3"/>
    <property type="match status" value="1"/>
</dbReference>
<evidence type="ECO:0000256" key="7">
    <source>
        <dbReference type="PROSITE-ProRule" id="PRU01360"/>
    </source>
</evidence>
<gene>
    <name evidence="10" type="ORF">GCM10010976_11980</name>
</gene>
<keyword evidence="5 7" id="KW-0472">Membrane</keyword>
<dbReference type="SUPFAM" id="SSF56935">
    <property type="entry name" value="Porins"/>
    <property type="match status" value="1"/>
</dbReference>
<dbReference type="NCBIfam" id="TIGR04056">
    <property type="entry name" value="OMP_RagA_SusC"/>
    <property type="match status" value="1"/>
</dbReference>
<dbReference type="Proteomes" id="UP000625976">
    <property type="component" value="Unassembled WGS sequence"/>
</dbReference>
<organism evidence="10 11">
    <name type="scientific">Bizionia arctica</name>
    <dbReference type="NCBI Taxonomy" id="1495645"/>
    <lineage>
        <taxon>Bacteria</taxon>
        <taxon>Pseudomonadati</taxon>
        <taxon>Bacteroidota</taxon>
        <taxon>Flavobacteriia</taxon>
        <taxon>Flavobacteriales</taxon>
        <taxon>Flavobacteriaceae</taxon>
        <taxon>Bizionia</taxon>
    </lineage>
</organism>
<dbReference type="Pfam" id="PF13715">
    <property type="entry name" value="CarbopepD_reg_2"/>
    <property type="match status" value="1"/>
</dbReference>
<keyword evidence="3 7" id="KW-1134">Transmembrane beta strand</keyword>
<proteinExistence type="inferred from homology"/>
<evidence type="ECO:0000256" key="5">
    <source>
        <dbReference type="ARBA" id="ARBA00023136"/>
    </source>
</evidence>
<feature type="chain" id="PRO_5037733125" evidence="8">
    <location>
        <begin position="23"/>
        <end position="1061"/>
    </location>
</feature>
<evidence type="ECO:0000256" key="2">
    <source>
        <dbReference type="ARBA" id="ARBA00022448"/>
    </source>
</evidence>
<dbReference type="InterPro" id="IPR023996">
    <property type="entry name" value="TonB-dep_OMP_SusC/RagA"/>
</dbReference>
<evidence type="ECO:0000256" key="3">
    <source>
        <dbReference type="ARBA" id="ARBA00022452"/>
    </source>
</evidence>
<evidence type="ECO:0000313" key="11">
    <source>
        <dbReference type="Proteomes" id="UP000625976"/>
    </source>
</evidence>
<protein>
    <submittedName>
        <fullName evidence="10">SusC/RagA family TonB-linked outer membrane protein</fullName>
    </submittedName>
</protein>
<dbReference type="Pfam" id="PF07715">
    <property type="entry name" value="Plug"/>
    <property type="match status" value="1"/>
</dbReference>
<comment type="caution">
    <text evidence="10">The sequence shown here is derived from an EMBL/GenBank/DDBJ whole genome shotgun (WGS) entry which is preliminary data.</text>
</comment>